<keyword evidence="4 6" id="KW-0472">Membrane</keyword>
<evidence type="ECO:0000256" key="3">
    <source>
        <dbReference type="ARBA" id="ARBA00022989"/>
    </source>
</evidence>
<feature type="transmembrane region" description="Helical" evidence="6">
    <location>
        <begin position="161"/>
        <end position="180"/>
    </location>
</feature>
<dbReference type="AlphaFoldDB" id="A0A7S3PY97"/>
<feature type="transmembrane region" description="Helical" evidence="6">
    <location>
        <begin position="371"/>
        <end position="393"/>
    </location>
</feature>
<dbReference type="GO" id="GO:0016020">
    <property type="term" value="C:membrane"/>
    <property type="evidence" value="ECO:0007669"/>
    <property type="project" value="UniProtKB-SubCell"/>
</dbReference>
<keyword evidence="3 6" id="KW-1133">Transmembrane helix</keyword>
<protein>
    <recommendedName>
        <fullName evidence="8">Transmembrane protein 184C</fullName>
    </recommendedName>
</protein>
<accession>A0A7S3PY97</accession>
<feature type="transmembrane region" description="Helical" evidence="6">
    <location>
        <begin position="231"/>
        <end position="249"/>
    </location>
</feature>
<dbReference type="InterPro" id="IPR005178">
    <property type="entry name" value="Ostalpha/TMEM184C"/>
</dbReference>
<name>A0A7S3PY97_9STRA</name>
<evidence type="ECO:0008006" key="8">
    <source>
        <dbReference type="Google" id="ProtNLM"/>
    </source>
</evidence>
<feature type="transmembrane region" description="Helical" evidence="6">
    <location>
        <begin position="200"/>
        <end position="219"/>
    </location>
</feature>
<evidence type="ECO:0000256" key="4">
    <source>
        <dbReference type="ARBA" id="ARBA00023136"/>
    </source>
</evidence>
<evidence type="ECO:0000256" key="1">
    <source>
        <dbReference type="ARBA" id="ARBA00004141"/>
    </source>
</evidence>
<evidence type="ECO:0000313" key="7">
    <source>
        <dbReference type="EMBL" id="CAE0459493.1"/>
    </source>
</evidence>
<feature type="transmembrane region" description="Helical" evidence="6">
    <location>
        <begin position="413"/>
        <end position="433"/>
    </location>
</feature>
<reference evidence="7" key="1">
    <citation type="submission" date="2021-01" db="EMBL/GenBank/DDBJ databases">
        <authorList>
            <person name="Corre E."/>
            <person name="Pelletier E."/>
            <person name="Niang G."/>
            <person name="Scheremetjew M."/>
            <person name="Finn R."/>
            <person name="Kale V."/>
            <person name="Holt S."/>
            <person name="Cochrane G."/>
            <person name="Meng A."/>
            <person name="Brown T."/>
            <person name="Cohen L."/>
        </authorList>
    </citation>
    <scope>NUCLEOTIDE SEQUENCE</scope>
    <source>
        <strain evidence="7">MM31A-1</strain>
    </source>
</reference>
<sequence length="470" mass="53068">MGASAKTTNANASPPSLLCIRLCILLLLAGLSVLTISVTSSLTNMSNHFKTEEDIISSLQRKVQDQQIIINRFNNSVTNGDVLNKVANLEQSLKKTETDMEKKLSDTTTNIEILLNATVATLDDTVKAAQKDINHEVDIVKGDVAEYVRTTQDQFSMENSFMVYQIAGTFTLMACLISMWHMTGHVRRFKRPFVQRKILAILWMSPLYSVTSWLSLIFPKYEGYLAILKDFYEAYVIYQFLSFLISVLGKGNRETVVNLLAQHADHLEPPMRFLGWCRGSYHYETPKALANAVLMQCQVFAMQFVFLKPMVSIALFTCNNLGYYGKGFSSPQLWINIIQNVSVFTAFSGLLKFYHVVQDQLAWCRPFPKFLCIKGIVFMTFWQGLVIGLLAGSTSIAGKESESNDPDIWGKQAQNFLICLEMLLFSIAHFYCFPTDEWQDGYRPAAEKKISMGDNMAFGDFLSDLKLIIG</sequence>
<evidence type="ECO:0000256" key="5">
    <source>
        <dbReference type="SAM" id="Coils"/>
    </source>
</evidence>
<evidence type="ECO:0000256" key="2">
    <source>
        <dbReference type="ARBA" id="ARBA00022692"/>
    </source>
</evidence>
<comment type="subcellular location">
    <subcellularLocation>
        <location evidence="1">Membrane</location>
        <topology evidence="1">Multi-pass membrane protein</topology>
    </subcellularLocation>
</comment>
<feature type="transmembrane region" description="Helical" evidence="6">
    <location>
        <begin position="333"/>
        <end position="351"/>
    </location>
</feature>
<dbReference type="EMBL" id="HBIO01005999">
    <property type="protein sequence ID" value="CAE0459493.1"/>
    <property type="molecule type" value="Transcribed_RNA"/>
</dbReference>
<feature type="coiled-coil region" evidence="5">
    <location>
        <begin position="79"/>
        <end position="106"/>
    </location>
</feature>
<dbReference type="SMART" id="SM01417">
    <property type="entry name" value="Solute_trans_a"/>
    <property type="match status" value="1"/>
</dbReference>
<keyword evidence="2 6" id="KW-0812">Transmembrane</keyword>
<proteinExistence type="predicted"/>
<dbReference type="Pfam" id="PF03619">
    <property type="entry name" value="Solute_trans_a"/>
    <property type="match status" value="1"/>
</dbReference>
<dbReference type="PANTHER" id="PTHR23423">
    <property type="entry name" value="ORGANIC SOLUTE TRANSPORTER-RELATED"/>
    <property type="match status" value="1"/>
</dbReference>
<gene>
    <name evidence="7" type="ORF">CDEB00056_LOCUS4334</name>
</gene>
<evidence type="ECO:0000256" key="6">
    <source>
        <dbReference type="SAM" id="Phobius"/>
    </source>
</evidence>
<organism evidence="7">
    <name type="scientific">Chaetoceros debilis</name>
    <dbReference type="NCBI Taxonomy" id="122233"/>
    <lineage>
        <taxon>Eukaryota</taxon>
        <taxon>Sar</taxon>
        <taxon>Stramenopiles</taxon>
        <taxon>Ochrophyta</taxon>
        <taxon>Bacillariophyta</taxon>
        <taxon>Coscinodiscophyceae</taxon>
        <taxon>Chaetocerotophycidae</taxon>
        <taxon>Chaetocerotales</taxon>
        <taxon>Chaetocerotaceae</taxon>
        <taxon>Chaetoceros</taxon>
    </lineage>
</organism>
<keyword evidence="5" id="KW-0175">Coiled coil</keyword>